<evidence type="ECO:0000313" key="2">
    <source>
        <dbReference type="Proteomes" id="UP000000768"/>
    </source>
</evidence>
<sequence length="63" mass="7175">MEETFLGIHDDDASTVSVQAHRLQDVVVNLIITDYYMPGMTGYDLFKKIKLGFWSALSMISDF</sequence>
<dbReference type="Gene3D" id="3.40.50.2300">
    <property type="match status" value="1"/>
</dbReference>
<gene>
    <name evidence="1" type="ORF">SORBI_3002G132801</name>
</gene>
<dbReference type="InterPro" id="IPR011006">
    <property type="entry name" value="CheY-like_superfamily"/>
</dbReference>
<organism evidence="1 2">
    <name type="scientific">Sorghum bicolor</name>
    <name type="common">Sorghum</name>
    <name type="synonym">Sorghum vulgare</name>
    <dbReference type="NCBI Taxonomy" id="4558"/>
    <lineage>
        <taxon>Eukaryota</taxon>
        <taxon>Viridiplantae</taxon>
        <taxon>Streptophyta</taxon>
        <taxon>Embryophyta</taxon>
        <taxon>Tracheophyta</taxon>
        <taxon>Spermatophyta</taxon>
        <taxon>Magnoliopsida</taxon>
        <taxon>Liliopsida</taxon>
        <taxon>Poales</taxon>
        <taxon>Poaceae</taxon>
        <taxon>PACMAD clade</taxon>
        <taxon>Panicoideae</taxon>
        <taxon>Andropogonodae</taxon>
        <taxon>Andropogoneae</taxon>
        <taxon>Sorghinae</taxon>
        <taxon>Sorghum</taxon>
    </lineage>
</organism>
<name>A0A1W0W3Q1_SORBI</name>
<accession>A0A1W0W3Q1</accession>
<dbReference type="EMBL" id="CM000761">
    <property type="protein sequence ID" value="OQU89007.1"/>
    <property type="molecule type" value="Genomic_DNA"/>
</dbReference>
<protein>
    <recommendedName>
        <fullName evidence="3">Response regulatory domain-containing protein</fullName>
    </recommendedName>
</protein>
<keyword evidence="2" id="KW-1185">Reference proteome</keyword>
<evidence type="ECO:0008006" key="3">
    <source>
        <dbReference type="Google" id="ProtNLM"/>
    </source>
</evidence>
<dbReference type="Gramene" id="OQU89007">
    <property type="protein sequence ID" value="OQU89007"/>
    <property type="gene ID" value="SORBI_3002G132801"/>
</dbReference>
<reference evidence="2" key="2">
    <citation type="journal article" date="2018" name="Plant J.">
        <title>The Sorghum bicolor reference genome: improved assembly, gene annotations, a transcriptome atlas, and signatures of genome organization.</title>
        <authorList>
            <person name="McCormick R.F."/>
            <person name="Truong S.K."/>
            <person name="Sreedasyam A."/>
            <person name="Jenkins J."/>
            <person name="Shu S."/>
            <person name="Sims D."/>
            <person name="Kennedy M."/>
            <person name="Amirebrahimi M."/>
            <person name="Weers B.D."/>
            <person name="McKinley B."/>
            <person name="Mattison A."/>
            <person name="Morishige D.T."/>
            <person name="Grimwood J."/>
            <person name="Schmutz J."/>
            <person name="Mullet J.E."/>
        </authorList>
    </citation>
    <scope>NUCLEOTIDE SEQUENCE [LARGE SCALE GENOMIC DNA]</scope>
    <source>
        <strain evidence="2">cv. BTx623</strain>
    </source>
</reference>
<dbReference type="SUPFAM" id="SSF52172">
    <property type="entry name" value="CheY-like"/>
    <property type="match status" value="1"/>
</dbReference>
<reference evidence="1 2" key="1">
    <citation type="journal article" date="2009" name="Nature">
        <title>The Sorghum bicolor genome and the diversification of grasses.</title>
        <authorList>
            <person name="Paterson A.H."/>
            <person name="Bowers J.E."/>
            <person name="Bruggmann R."/>
            <person name="Dubchak I."/>
            <person name="Grimwood J."/>
            <person name="Gundlach H."/>
            <person name="Haberer G."/>
            <person name="Hellsten U."/>
            <person name="Mitros T."/>
            <person name="Poliakov A."/>
            <person name="Schmutz J."/>
            <person name="Spannagl M."/>
            <person name="Tang H."/>
            <person name="Wang X."/>
            <person name="Wicker T."/>
            <person name="Bharti A.K."/>
            <person name="Chapman J."/>
            <person name="Feltus F.A."/>
            <person name="Gowik U."/>
            <person name="Grigoriev I.V."/>
            <person name="Lyons E."/>
            <person name="Maher C.A."/>
            <person name="Martis M."/>
            <person name="Narechania A."/>
            <person name="Otillar R.P."/>
            <person name="Penning B.W."/>
            <person name="Salamov A.A."/>
            <person name="Wang Y."/>
            <person name="Zhang L."/>
            <person name="Carpita N.C."/>
            <person name="Freeling M."/>
            <person name="Gingle A.R."/>
            <person name="Hash C.T."/>
            <person name="Keller B."/>
            <person name="Klein P."/>
            <person name="Kresovich S."/>
            <person name="McCann M.C."/>
            <person name="Ming R."/>
            <person name="Peterson D.G."/>
            <person name="Mehboob-ur-Rahman"/>
            <person name="Ware D."/>
            <person name="Westhoff P."/>
            <person name="Mayer K.F."/>
            <person name="Messing J."/>
            <person name="Rokhsar D.S."/>
        </authorList>
    </citation>
    <scope>NUCLEOTIDE SEQUENCE [LARGE SCALE GENOMIC DNA]</scope>
    <source>
        <strain evidence="2">cv. BTx623</strain>
    </source>
</reference>
<dbReference type="AlphaFoldDB" id="A0A1W0W3Q1"/>
<evidence type="ECO:0000313" key="1">
    <source>
        <dbReference type="EMBL" id="OQU89007.1"/>
    </source>
</evidence>
<dbReference type="InParanoid" id="A0A1W0W3Q1"/>
<dbReference type="STRING" id="4558.A0A1W0W3Q1"/>
<dbReference type="Proteomes" id="UP000000768">
    <property type="component" value="Chromosome 2"/>
</dbReference>
<proteinExistence type="predicted"/>